<sequence length="421" mass="43739">MTTETTSASSTSALSALPLDRDFNLLWFARAASDAGTAIAMGALALIAVRTLEATTLQVSLLTAVAGLVGAALALPLGPFLEAQRKRPVMIAADVVRAVLFTSVPLAAAFGILSFWQLVAVSGVGALGSIAFGGASAAHLKNLVPRERRTEALGKLESTFWLLTTLGPALGGAIIQLLGSTVTLGMQAVGLLASALGISRIRRPEPAPPPPGNRHFLAEASAGFTVIIRDSRLRPLLLNSTLFAAFVAWIGPLEIVLLLRGLDLPAWQFGLALALPSLGGLLGSWLAPRVSRRVGEHRTLVGSAVLRGLPVLALPFLPSGLAGLVVYVISTFLLLLIAGVFRPVYTAYRMEATDDAYMTRVTTAFTLASRGLAPLFALTGGLVATGIGVRGGLLVGVIGLALSGLFLPWREATSTTQVTSQ</sequence>
<feature type="transmembrane region" description="Helical" evidence="6">
    <location>
        <begin position="236"/>
        <end position="259"/>
    </location>
</feature>
<keyword evidence="5 6" id="KW-0472">Membrane</keyword>
<name>A0ABS4WWB2_9MICO</name>
<evidence type="ECO:0000256" key="3">
    <source>
        <dbReference type="ARBA" id="ARBA00022692"/>
    </source>
</evidence>
<keyword evidence="4 6" id="KW-1133">Transmembrane helix</keyword>
<protein>
    <submittedName>
        <fullName evidence="7">MFS family permease</fullName>
    </submittedName>
</protein>
<feature type="transmembrane region" description="Helical" evidence="6">
    <location>
        <begin position="27"/>
        <end position="49"/>
    </location>
</feature>
<dbReference type="Gene3D" id="1.20.1250.20">
    <property type="entry name" value="MFS general substrate transporter like domains"/>
    <property type="match status" value="1"/>
</dbReference>
<evidence type="ECO:0000256" key="5">
    <source>
        <dbReference type="ARBA" id="ARBA00023136"/>
    </source>
</evidence>
<evidence type="ECO:0000256" key="6">
    <source>
        <dbReference type="SAM" id="Phobius"/>
    </source>
</evidence>
<dbReference type="InterPro" id="IPR036259">
    <property type="entry name" value="MFS_trans_sf"/>
</dbReference>
<feature type="transmembrane region" description="Helical" evidence="6">
    <location>
        <begin position="324"/>
        <end position="345"/>
    </location>
</feature>
<feature type="transmembrane region" description="Helical" evidence="6">
    <location>
        <begin position="265"/>
        <end position="287"/>
    </location>
</feature>
<evidence type="ECO:0000256" key="1">
    <source>
        <dbReference type="ARBA" id="ARBA00004651"/>
    </source>
</evidence>
<keyword evidence="3 6" id="KW-0812">Transmembrane</keyword>
<comment type="subcellular location">
    <subcellularLocation>
        <location evidence="1">Cell membrane</location>
        <topology evidence="1">Multi-pass membrane protein</topology>
    </subcellularLocation>
</comment>
<keyword evidence="8" id="KW-1185">Reference proteome</keyword>
<feature type="transmembrane region" description="Helical" evidence="6">
    <location>
        <begin position="119"/>
        <end position="140"/>
    </location>
</feature>
<proteinExistence type="predicted"/>
<comment type="caution">
    <text evidence="7">The sequence shown here is derived from an EMBL/GenBank/DDBJ whole genome shotgun (WGS) entry which is preliminary data.</text>
</comment>
<dbReference type="PANTHER" id="PTHR23513">
    <property type="entry name" value="INTEGRAL MEMBRANE EFFLUX PROTEIN-RELATED"/>
    <property type="match status" value="1"/>
</dbReference>
<organism evidence="7 8">
    <name type="scientific">Brachybacterium sacelli</name>
    <dbReference type="NCBI Taxonomy" id="173364"/>
    <lineage>
        <taxon>Bacteria</taxon>
        <taxon>Bacillati</taxon>
        <taxon>Actinomycetota</taxon>
        <taxon>Actinomycetes</taxon>
        <taxon>Micrococcales</taxon>
        <taxon>Dermabacteraceae</taxon>
        <taxon>Brachybacterium</taxon>
    </lineage>
</organism>
<dbReference type="PANTHER" id="PTHR23513:SF6">
    <property type="entry name" value="MAJOR FACILITATOR SUPERFAMILY ASSOCIATED DOMAIN-CONTAINING PROTEIN"/>
    <property type="match status" value="1"/>
</dbReference>
<dbReference type="SUPFAM" id="SSF103473">
    <property type="entry name" value="MFS general substrate transporter"/>
    <property type="match status" value="1"/>
</dbReference>
<feature type="transmembrane region" description="Helical" evidence="6">
    <location>
        <begin position="357"/>
        <end position="377"/>
    </location>
</feature>
<evidence type="ECO:0000256" key="2">
    <source>
        <dbReference type="ARBA" id="ARBA00022475"/>
    </source>
</evidence>
<accession>A0ABS4WWB2</accession>
<feature type="transmembrane region" description="Helical" evidence="6">
    <location>
        <begin position="61"/>
        <end position="83"/>
    </location>
</feature>
<dbReference type="Proteomes" id="UP001519290">
    <property type="component" value="Unassembled WGS sequence"/>
</dbReference>
<dbReference type="Pfam" id="PF07690">
    <property type="entry name" value="MFS_1"/>
    <property type="match status" value="1"/>
</dbReference>
<dbReference type="CDD" id="cd06173">
    <property type="entry name" value="MFS_MefA_like"/>
    <property type="match status" value="1"/>
</dbReference>
<evidence type="ECO:0000313" key="8">
    <source>
        <dbReference type="Proteomes" id="UP001519290"/>
    </source>
</evidence>
<keyword evidence="2" id="KW-1003">Cell membrane</keyword>
<feature type="transmembrane region" description="Helical" evidence="6">
    <location>
        <begin position="160"/>
        <end position="178"/>
    </location>
</feature>
<evidence type="ECO:0000313" key="7">
    <source>
        <dbReference type="EMBL" id="MBP2380494.1"/>
    </source>
</evidence>
<dbReference type="RefSeq" id="WP_209898496.1">
    <property type="nucleotide sequence ID" value="NZ_BAAAJW010000008.1"/>
</dbReference>
<feature type="transmembrane region" description="Helical" evidence="6">
    <location>
        <begin position="383"/>
        <end position="407"/>
    </location>
</feature>
<dbReference type="EMBL" id="JAGIOD010000001">
    <property type="protein sequence ID" value="MBP2380494.1"/>
    <property type="molecule type" value="Genomic_DNA"/>
</dbReference>
<feature type="transmembrane region" description="Helical" evidence="6">
    <location>
        <begin position="299"/>
        <end position="318"/>
    </location>
</feature>
<dbReference type="InterPro" id="IPR011701">
    <property type="entry name" value="MFS"/>
</dbReference>
<evidence type="ECO:0000256" key="4">
    <source>
        <dbReference type="ARBA" id="ARBA00022989"/>
    </source>
</evidence>
<reference evidence="7 8" key="1">
    <citation type="submission" date="2021-03" db="EMBL/GenBank/DDBJ databases">
        <title>Sequencing the genomes of 1000 actinobacteria strains.</title>
        <authorList>
            <person name="Klenk H.-P."/>
        </authorList>
    </citation>
    <scope>NUCLEOTIDE SEQUENCE [LARGE SCALE GENOMIC DNA]</scope>
    <source>
        <strain evidence="7 8">DSM 14566</strain>
    </source>
</reference>
<gene>
    <name evidence="7" type="ORF">JOF43_000451</name>
</gene>
<feature type="transmembrane region" description="Helical" evidence="6">
    <location>
        <begin position="95"/>
        <end position="113"/>
    </location>
</feature>